<dbReference type="RefSeq" id="YP_010097652.1">
    <property type="nucleotide sequence ID" value="NC_055760.1"/>
</dbReference>
<protein>
    <submittedName>
        <fullName evidence="1">Uncharacterized protein</fullName>
    </submittedName>
</protein>
<organism evidence="1 2">
    <name type="scientific">crAssphage sp. isolate ctbg_1</name>
    <dbReference type="NCBI Taxonomy" id="2989854"/>
    <lineage>
        <taxon>Viruses</taxon>
        <taxon>Duplodnaviria</taxon>
        <taxon>Heunggongvirae</taxon>
        <taxon>Uroviricota</taxon>
        <taxon>Caudoviricetes</taxon>
        <taxon>Crassvirales</taxon>
        <taxon>Intestiviridae</taxon>
        <taxon>Crudevirinae</taxon>
        <taxon>Whopevirus</taxon>
        <taxon>Whopevirus animalis</taxon>
    </lineage>
</organism>
<accession>A0A345MSZ7</accession>
<dbReference type="Proteomes" id="UP000257554">
    <property type="component" value="Segment"/>
</dbReference>
<dbReference type="EMBL" id="MH616963">
    <property type="protein sequence ID" value="AXH74497.1"/>
    <property type="molecule type" value="Genomic_DNA"/>
</dbReference>
<keyword evidence="2" id="KW-1185">Reference proteome</keyword>
<sequence length="975" mass="110242">MEIVKSNIANALTSAAKDHVLGVANDIYDESQEKYQSEINKELLDNANSNNTDINEFHEIVDKIIDILYIIDAPNNLEKLESIKITLNTLGDGYKNVVELATTLKSFITDTDATNETINSWKEIENFLQGITDTESLTGLLEELKTGVDNKIAEINNKLAEYKVKDVDGVSIIVDENGIVKLNYSDDYIGLPTNQIVTGSPIQTRLINNEGLIKSDIKFYTYDGNRQLYDKSKSIVLENGLAKHITELKEIIPNLKIFDIEFGDGDYQYVFDYLAEDAENFKNVVFKLYATNNTYLLTIYQYHHNTNRIETNTYTHPINGIYNIIITPTNVTGQRILITDNFFNPTTINANILKGETLSESKFDYNLKTKFNNINQATINNAEAIEVLTTTVNNNSNVINTFLGELNNDNLTDNNYKNLLNLLGITADAETVSSLITKFNALGSEYSTIYKVAKTLHDFLNDIDTSDITINRWTEIKNFLNGITDDKDLLGIINDSISNNNKNYYTKEEIDNAIKPFVDNGFKVMEFETGSNKNCQELFNLYNEDNDNIKRVIAVIKHPTPDKAKNRYYISNLLSHDAENNLLYTCAYIASYTIDCIAQNIFRFRITATNCYVDTLRLNANNTLYINSVGLDKLNPTIQEKINAIPDIKIFDVSGDNTEFHDYVAEHGKSNVMVIVNDRLLTLHTNTDTETFIGLDNTLIFYTIKANGFQRGNRYVNDATIKPNTIHLNRLTTDVQDKINNIPDIKIFDIILNNNSTNVLPIDATELIEYCENNPINNVYIKIYNEKSSLNGQLIPVRNYNNGVVTTCTFCHNNYNAGAILYIYYEITANQAVERYVNNRVITTNIDNKAVTYEKLSDYVKEKLDSIPNLKIFTLGNDNTELIDYINTNGCNNVLIHVIIVDNHYLLNLLNNNTTETFISNNTAISYITFNTTGYSINKGHINGTCISDNSITEDKLATTAVATAEQLQTILNTL</sequence>
<proteinExistence type="predicted"/>
<reference evidence="1 2" key="1">
    <citation type="submission" date="2018-07" db="EMBL/GenBank/DDBJ databases">
        <title>Uncovering a Universe of Circular DNA Viruses in Animal Metagenomes.</title>
        <authorList>
            <person name="Tisza M."/>
            <person name="Buck C."/>
            <person name="Pastrana D."/>
            <person name="Welch N."/>
            <person name="Peretti A."/>
        </authorList>
    </citation>
    <scope>NUCLEOTIDE SEQUENCE [LARGE SCALE GENOMIC DNA]</scope>
    <source>
        <strain evidence="1">Ctbg_1</strain>
    </source>
</reference>
<evidence type="ECO:0000313" key="1">
    <source>
        <dbReference type="EMBL" id="AXH74497.1"/>
    </source>
</evidence>
<dbReference type="GeneID" id="76971843"/>
<evidence type="ECO:0000313" key="2">
    <source>
        <dbReference type="Proteomes" id="UP000257554"/>
    </source>
</evidence>
<name>A0A345MSZ7_9CAUD</name>